<name>A0A2U8E0Q3_9BACT</name>
<sequence length="59" mass="6949">MAHDRHVREPWPQRSITNHARTKKTGNPRAKTWPKIDTHEKNRIIFTFPPPLGIANNRI</sequence>
<accession>A0A2U8E0Q3</accession>
<dbReference type="Proteomes" id="UP000244896">
    <property type="component" value="Chromosome"/>
</dbReference>
<evidence type="ECO:0000313" key="3">
    <source>
        <dbReference type="Proteomes" id="UP000244896"/>
    </source>
</evidence>
<protein>
    <submittedName>
        <fullName evidence="2">Uncharacterized protein</fullName>
    </submittedName>
</protein>
<dbReference type="AlphaFoldDB" id="A0A2U8E0Q3"/>
<proteinExistence type="predicted"/>
<feature type="compositionally biased region" description="Basic and acidic residues" evidence="1">
    <location>
        <begin position="1"/>
        <end position="11"/>
    </location>
</feature>
<evidence type="ECO:0000256" key="1">
    <source>
        <dbReference type="SAM" id="MobiDB-lite"/>
    </source>
</evidence>
<keyword evidence="3" id="KW-1185">Reference proteome</keyword>
<organism evidence="2 3">
    <name type="scientific">Ereboglobus luteus</name>
    <dbReference type="NCBI Taxonomy" id="1796921"/>
    <lineage>
        <taxon>Bacteria</taxon>
        <taxon>Pseudomonadati</taxon>
        <taxon>Verrucomicrobiota</taxon>
        <taxon>Opitutia</taxon>
        <taxon>Opitutales</taxon>
        <taxon>Opitutaceae</taxon>
        <taxon>Ereboglobus</taxon>
    </lineage>
</organism>
<feature type="region of interest" description="Disordered" evidence="1">
    <location>
        <begin position="1"/>
        <end position="36"/>
    </location>
</feature>
<dbReference type="KEGG" id="elut:CKA38_03490"/>
<gene>
    <name evidence="2" type="ORF">CKA38_03490</name>
</gene>
<dbReference type="EMBL" id="CP023004">
    <property type="protein sequence ID" value="AWI08437.1"/>
    <property type="molecule type" value="Genomic_DNA"/>
</dbReference>
<reference evidence="2 3" key="1">
    <citation type="journal article" date="2018" name="Syst. Appl. Microbiol.">
        <title>Ereboglobus luteus gen. nov. sp. nov. from cockroach guts, and new insights into the oxygen relationship of the genera Opitutus and Didymococcus (Verrucomicrobia: Opitutaceae).</title>
        <authorList>
            <person name="Tegtmeier D."/>
            <person name="Belitz A."/>
            <person name="Radek R."/>
            <person name="Heimerl T."/>
            <person name="Brune A."/>
        </authorList>
    </citation>
    <scope>NUCLEOTIDE SEQUENCE [LARGE SCALE GENOMIC DNA]</scope>
    <source>
        <strain evidence="2 3">Ho45</strain>
    </source>
</reference>
<evidence type="ECO:0000313" key="2">
    <source>
        <dbReference type="EMBL" id="AWI08437.1"/>
    </source>
</evidence>